<keyword evidence="3" id="KW-1185">Reference proteome</keyword>
<comment type="caution">
    <text evidence="2">The sequence shown here is derived from an EMBL/GenBank/DDBJ whole genome shotgun (WGS) entry which is preliminary data.</text>
</comment>
<feature type="non-terminal residue" evidence="2">
    <location>
        <position position="1"/>
    </location>
</feature>
<reference evidence="2" key="1">
    <citation type="submission" date="2021-06" db="EMBL/GenBank/DDBJ databases">
        <authorList>
            <person name="Kallberg Y."/>
            <person name="Tangrot J."/>
            <person name="Rosling A."/>
        </authorList>
    </citation>
    <scope>NUCLEOTIDE SEQUENCE</scope>
    <source>
        <strain evidence="2">AZ414A</strain>
    </source>
</reference>
<gene>
    <name evidence="2" type="ORF">DEBURN_LOCUS11497</name>
</gene>
<dbReference type="AlphaFoldDB" id="A0A9N9DTW0"/>
<evidence type="ECO:0000256" key="1">
    <source>
        <dbReference type="SAM" id="MobiDB-lite"/>
    </source>
</evidence>
<feature type="non-terminal residue" evidence="2">
    <location>
        <position position="52"/>
    </location>
</feature>
<accession>A0A9N9DTW0</accession>
<proteinExistence type="predicted"/>
<sequence>KLPWIKSKTNLSNSCLHQNKSKKGEGKYSTNSDTDIYDTSTSYFSNSGPEGV</sequence>
<feature type="region of interest" description="Disordered" evidence="1">
    <location>
        <begin position="15"/>
        <end position="52"/>
    </location>
</feature>
<evidence type="ECO:0000313" key="2">
    <source>
        <dbReference type="EMBL" id="CAG8652360.1"/>
    </source>
</evidence>
<organism evidence="2 3">
    <name type="scientific">Diversispora eburnea</name>
    <dbReference type="NCBI Taxonomy" id="1213867"/>
    <lineage>
        <taxon>Eukaryota</taxon>
        <taxon>Fungi</taxon>
        <taxon>Fungi incertae sedis</taxon>
        <taxon>Mucoromycota</taxon>
        <taxon>Glomeromycotina</taxon>
        <taxon>Glomeromycetes</taxon>
        <taxon>Diversisporales</taxon>
        <taxon>Diversisporaceae</taxon>
        <taxon>Diversispora</taxon>
    </lineage>
</organism>
<dbReference type="EMBL" id="CAJVPK010006685">
    <property type="protein sequence ID" value="CAG8652360.1"/>
    <property type="molecule type" value="Genomic_DNA"/>
</dbReference>
<feature type="compositionally biased region" description="Polar residues" evidence="1">
    <location>
        <begin position="28"/>
        <end position="52"/>
    </location>
</feature>
<dbReference type="Proteomes" id="UP000789706">
    <property type="component" value="Unassembled WGS sequence"/>
</dbReference>
<protein>
    <submittedName>
        <fullName evidence="2">1053_t:CDS:1</fullName>
    </submittedName>
</protein>
<evidence type="ECO:0000313" key="3">
    <source>
        <dbReference type="Proteomes" id="UP000789706"/>
    </source>
</evidence>
<name>A0A9N9DTW0_9GLOM</name>